<evidence type="ECO:0000313" key="6">
    <source>
        <dbReference type="EMBL" id="BBO71882.1"/>
    </source>
</evidence>
<keyword evidence="1" id="KW-0808">Transferase</keyword>
<dbReference type="PROSITE" id="PS51855">
    <property type="entry name" value="MGS"/>
    <property type="match status" value="1"/>
</dbReference>
<dbReference type="Pfam" id="PF01808">
    <property type="entry name" value="AICARFT_IMPCHas"/>
    <property type="match status" value="1"/>
</dbReference>
<dbReference type="RefSeq" id="WP_155319657.1">
    <property type="nucleotide sequence ID" value="NZ_AP021874.1"/>
</dbReference>
<dbReference type="SUPFAM" id="SSF52335">
    <property type="entry name" value="Methylglyoxal synthase-like"/>
    <property type="match status" value="1"/>
</dbReference>
<sequence>MAMNKVEKIDNRVHVNHVLISVSDKSGLEAFVPRLLAINPGIRIFSTGGTYARLKEILGDRASDCLTQVSDYTGQPETQGGLVKTLDFKIYLGLLTETYNDAHQSDLKRTGGVPIDMVVVNLYPFRETISRSGVTPEQARGNIDIGGPCMIRASAKNFIRVASVVDPDDYEQIADEMEAGRGTISLGLRYGLACKAFTHTAGYDTTIAGYLADTAFADVEGEYQLQDR</sequence>
<dbReference type="SMART" id="SM00851">
    <property type="entry name" value="MGS"/>
    <property type="match status" value="1"/>
</dbReference>
<evidence type="ECO:0000259" key="5">
    <source>
        <dbReference type="PROSITE" id="PS51855"/>
    </source>
</evidence>
<reference evidence="6 7" key="1">
    <citation type="submission" date="2019-11" db="EMBL/GenBank/DDBJ databases">
        <title>Comparative genomics of hydrocarbon-degrading Desulfosarcina strains.</title>
        <authorList>
            <person name="Watanabe M."/>
            <person name="Kojima H."/>
            <person name="Fukui M."/>
        </authorList>
    </citation>
    <scope>NUCLEOTIDE SEQUENCE [LARGE SCALE GENOMIC DNA]</scope>
    <source>
        <strain evidence="6 7">PL12</strain>
    </source>
</reference>
<dbReference type="CDD" id="cd01421">
    <property type="entry name" value="IMPCH"/>
    <property type="match status" value="1"/>
</dbReference>
<dbReference type="GO" id="GO:0006189">
    <property type="term" value="P:'de novo' IMP biosynthetic process"/>
    <property type="evidence" value="ECO:0007669"/>
    <property type="project" value="TreeGrafter"/>
</dbReference>
<gene>
    <name evidence="6" type="ORF">DSCA_58120</name>
</gene>
<protein>
    <recommendedName>
        <fullName evidence="5">MGS-like domain-containing protein</fullName>
    </recommendedName>
</protein>
<evidence type="ECO:0000313" key="7">
    <source>
        <dbReference type="Proteomes" id="UP000427906"/>
    </source>
</evidence>
<accession>A0A5K7YQ44</accession>
<dbReference type="PANTHER" id="PTHR11692">
    <property type="entry name" value="BIFUNCTIONAL PURINE BIOSYNTHESIS PROTEIN PURH"/>
    <property type="match status" value="1"/>
</dbReference>
<keyword evidence="7" id="KW-1185">Reference proteome</keyword>
<dbReference type="InterPro" id="IPR011607">
    <property type="entry name" value="MGS-like_dom"/>
</dbReference>
<dbReference type="Gene3D" id="3.40.50.1380">
    <property type="entry name" value="Methylglyoxal synthase-like domain"/>
    <property type="match status" value="1"/>
</dbReference>
<dbReference type="GO" id="GO:0004643">
    <property type="term" value="F:phosphoribosylaminoimidazolecarboxamide formyltransferase activity"/>
    <property type="evidence" value="ECO:0007669"/>
    <property type="project" value="InterPro"/>
</dbReference>
<dbReference type="OrthoDB" id="9802065at2"/>
<dbReference type="GO" id="GO:0003937">
    <property type="term" value="F:IMP cyclohydrolase activity"/>
    <property type="evidence" value="ECO:0007669"/>
    <property type="project" value="InterPro"/>
</dbReference>
<evidence type="ECO:0000256" key="2">
    <source>
        <dbReference type="ARBA" id="ARBA00022755"/>
    </source>
</evidence>
<organism evidence="6 7">
    <name type="scientific">Desulfosarcina alkanivorans</name>
    <dbReference type="NCBI Taxonomy" id="571177"/>
    <lineage>
        <taxon>Bacteria</taxon>
        <taxon>Pseudomonadati</taxon>
        <taxon>Thermodesulfobacteriota</taxon>
        <taxon>Desulfobacteria</taxon>
        <taxon>Desulfobacterales</taxon>
        <taxon>Desulfosarcinaceae</taxon>
        <taxon>Desulfosarcina</taxon>
    </lineage>
</organism>
<evidence type="ECO:0000256" key="3">
    <source>
        <dbReference type="ARBA" id="ARBA00022801"/>
    </source>
</evidence>
<dbReference type="FunFam" id="3.40.50.1380:FF:000001">
    <property type="entry name" value="Bifunctional purine biosynthesis protein PurH"/>
    <property type="match status" value="1"/>
</dbReference>
<dbReference type="AlphaFoldDB" id="A0A5K7YQ44"/>
<dbReference type="PANTHER" id="PTHR11692:SF0">
    <property type="entry name" value="BIFUNCTIONAL PURINE BIOSYNTHESIS PROTEIN ATIC"/>
    <property type="match status" value="1"/>
</dbReference>
<evidence type="ECO:0000256" key="1">
    <source>
        <dbReference type="ARBA" id="ARBA00022679"/>
    </source>
</evidence>
<dbReference type="InterPro" id="IPR002695">
    <property type="entry name" value="PurH-like"/>
</dbReference>
<dbReference type="Pfam" id="PF02142">
    <property type="entry name" value="MGS"/>
    <property type="match status" value="1"/>
</dbReference>
<feature type="domain" description="MGS-like" evidence="5">
    <location>
        <begin position="4"/>
        <end position="165"/>
    </location>
</feature>
<name>A0A5K7YQ44_9BACT</name>
<evidence type="ECO:0000256" key="4">
    <source>
        <dbReference type="ARBA" id="ARBA00023268"/>
    </source>
</evidence>
<dbReference type="Proteomes" id="UP000427906">
    <property type="component" value="Chromosome"/>
</dbReference>
<proteinExistence type="predicted"/>
<dbReference type="InterPro" id="IPR036914">
    <property type="entry name" value="MGS-like_dom_sf"/>
</dbReference>
<dbReference type="KEGG" id="dalk:DSCA_58120"/>
<keyword evidence="2" id="KW-0658">Purine biosynthesis</keyword>
<dbReference type="GO" id="GO:0005829">
    <property type="term" value="C:cytosol"/>
    <property type="evidence" value="ECO:0007669"/>
    <property type="project" value="TreeGrafter"/>
</dbReference>
<keyword evidence="3" id="KW-0378">Hydrolase</keyword>
<keyword evidence="4" id="KW-0511">Multifunctional enzyme</keyword>
<dbReference type="EMBL" id="AP021874">
    <property type="protein sequence ID" value="BBO71882.1"/>
    <property type="molecule type" value="Genomic_DNA"/>
</dbReference>